<dbReference type="PROSITE" id="PS00678">
    <property type="entry name" value="WD_REPEATS_1"/>
    <property type="match status" value="1"/>
</dbReference>
<gene>
    <name evidence="4" type="ORF">E8E13_001147</name>
</gene>
<dbReference type="InterPro" id="IPR001680">
    <property type="entry name" value="WD40_rpt"/>
</dbReference>
<organism evidence="4 5">
    <name type="scientific">Curvularia kusanoi</name>
    <name type="common">Cochliobolus kusanoi</name>
    <dbReference type="NCBI Taxonomy" id="90978"/>
    <lineage>
        <taxon>Eukaryota</taxon>
        <taxon>Fungi</taxon>
        <taxon>Dikarya</taxon>
        <taxon>Ascomycota</taxon>
        <taxon>Pezizomycotina</taxon>
        <taxon>Dothideomycetes</taxon>
        <taxon>Pleosporomycetidae</taxon>
        <taxon>Pleosporales</taxon>
        <taxon>Pleosporineae</taxon>
        <taxon>Pleosporaceae</taxon>
        <taxon>Curvularia</taxon>
    </lineage>
</organism>
<dbReference type="InterPro" id="IPR015943">
    <property type="entry name" value="WD40/YVTN_repeat-like_dom_sf"/>
</dbReference>
<evidence type="ECO:0000256" key="2">
    <source>
        <dbReference type="ARBA" id="ARBA00022737"/>
    </source>
</evidence>
<dbReference type="OrthoDB" id="538223at2759"/>
<dbReference type="InterPro" id="IPR020472">
    <property type="entry name" value="WD40_PAC1"/>
</dbReference>
<feature type="repeat" description="WD" evidence="3">
    <location>
        <begin position="15"/>
        <end position="56"/>
    </location>
</feature>
<evidence type="ECO:0000256" key="3">
    <source>
        <dbReference type="PROSITE-ProRule" id="PRU00221"/>
    </source>
</evidence>
<comment type="caution">
    <text evidence="4">The sequence shown here is derived from an EMBL/GenBank/DDBJ whole genome shotgun (WGS) entry which is preliminary data.</text>
</comment>
<dbReference type="PROSITE" id="PS50082">
    <property type="entry name" value="WD_REPEATS_2"/>
    <property type="match status" value="3"/>
</dbReference>
<dbReference type="PANTHER" id="PTHR19848:SF8">
    <property type="entry name" value="F-BOX AND WD REPEAT DOMAIN CONTAINING 7"/>
    <property type="match status" value="1"/>
</dbReference>
<feature type="repeat" description="WD" evidence="3">
    <location>
        <begin position="57"/>
        <end position="98"/>
    </location>
</feature>
<name>A0A9P4TF58_CURKU</name>
<keyword evidence="5" id="KW-1185">Reference proteome</keyword>
<dbReference type="Pfam" id="PF00400">
    <property type="entry name" value="WD40"/>
    <property type="match status" value="4"/>
</dbReference>
<dbReference type="Proteomes" id="UP000801428">
    <property type="component" value="Unassembled WGS sequence"/>
</dbReference>
<evidence type="ECO:0000313" key="5">
    <source>
        <dbReference type="Proteomes" id="UP000801428"/>
    </source>
</evidence>
<feature type="repeat" description="WD" evidence="3">
    <location>
        <begin position="142"/>
        <end position="175"/>
    </location>
</feature>
<dbReference type="SUPFAM" id="SSF50960">
    <property type="entry name" value="TolB, C-terminal domain"/>
    <property type="match status" value="1"/>
</dbReference>
<dbReference type="Gene3D" id="2.130.10.10">
    <property type="entry name" value="YVTN repeat-like/Quinoprotein amine dehydrogenase"/>
    <property type="match status" value="2"/>
</dbReference>
<reference evidence="4" key="1">
    <citation type="submission" date="2019-04" db="EMBL/GenBank/DDBJ databases">
        <title>Sequencing of skin fungus with MAO and IRED activity.</title>
        <authorList>
            <person name="Marsaioli A.J."/>
            <person name="Bonatto J.M.C."/>
            <person name="Reis Junior O."/>
        </authorList>
    </citation>
    <scope>NUCLEOTIDE SEQUENCE</scope>
    <source>
        <strain evidence="4">30M1</strain>
    </source>
</reference>
<sequence length="341" mass="38461">MDDDRPMFKDNDESIDIHGGEISQIAFSNDGQRIVSNSTNGTVKLWDADSGECSYTLKYHGGQIHRMVFSPDSRHLASSADDKTVKIWDVDSGECKHTFKCQEELPSTFVFSPNSQRIAVVDEANGTIKIWNTNSGTCEITIKDDFKSTRRLVFSPDSQRIAADSNNDTITIWDVISDTTSACRIQTFEALENSLRYNPFFDFSTDGQRITFAVKPYFRVDDRRLLINEWDIASGNCVQTFEDLDGSELSIDFSSTLRKRKYRSSDDAIRKLGIGLRKSDWITLDGEALLWLPWEFRPTEIDPVYAVKDSTIAIGLVNGKVLVIRLALDSEAGAVLRPRLQ</sequence>
<dbReference type="InterPro" id="IPR019775">
    <property type="entry name" value="WD40_repeat_CS"/>
</dbReference>
<dbReference type="EMBL" id="SWKU01000011">
    <property type="protein sequence ID" value="KAF3002376.1"/>
    <property type="molecule type" value="Genomic_DNA"/>
</dbReference>
<accession>A0A9P4TF58</accession>
<dbReference type="PROSITE" id="PS50294">
    <property type="entry name" value="WD_REPEATS_REGION"/>
    <property type="match status" value="2"/>
</dbReference>
<dbReference type="PANTHER" id="PTHR19848">
    <property type="entry name" value="WD40 REPEAT PROTEIN"/>
    <property type="match status" value="1"/>
</dbReference>
<dbReference type="PRINTS" id="PR00320">
    <property type="entry name" value="GPROTEINBRPT"/>
</dbReference>
<evidence type="ECO:0000313" key="4">
    <source>
        <dbReference type="EMBL" id="KAF3002376.1"/>
    </source>
</evidence>
<dbReference type="CDD" id="cd00200">
    <property type="entry name" value="WD40"/>
    <property type="match status" value="1"/>
</dbReference>
<proteinExistence type="predicted"/>
<dbReference type="AlphaFoldDB" id="A0A9P4TF58"/>
<dbReference type="SMART" id="SM00320">
    <property type="entry name" value="WD40"/>
    <property type="match status" value="4"/>
</dbReference>
<evidence type="ECO:0000256" key="1">
    <source>
        <dbReference type="ARBA" id="ARBA00022574"/>
    </source>
</evidence>
<keyword evidence="2" id="KW-0677">Repeat</keyword>
<keyword evidence="1 3" id="KW-0853">WD repeat</keyword>
<protein>
    <submittedName>
        <fullName evidence="4">Uncharacterized protein</fullName>
    </submittedName>
</protein>